<dbReference type="SUPFAM" id="SSF56112">
    <property type="entry name" value="Protein kinase-like (PK-like)"/>
    <property type="match status" value="1"/>
</dbReference>
<name>A0A7S0A4S4_9DINO</name>
<gene>
    <name evidence="1" type="ORF">PBAH0796_LOCUS8522</name>
</gene>
<dbReference type="AlphaFoldDB" id="A0A7S0A4S4"/>
<proteinExistence type="predicted"/>
<dbReference type="InterPro" id="IPR023214">
    <property type="entry name" value="HAD_sf"/>
</dbReference>
<protein>
    <recommendedName>
        <fullName evidence="2">Aminoglycoside phosphotransferase domain-containing protein</fullName>
    </recommendedName>
</protein>
<evidence type="ECO:0008006" key="2">
    <source>
        <dbReference type="Google" id="ProtNLM"/>
    </source>
</evidence>
<organism evidence="1">
    <name type="scientific">Pyrodinium bahamense</name>
    <dbReference type="NCBI Taxonomy" id="73915"/>
    <lineage>
        <taxon>Eukaryota</taxon>
        <taxon>Sar</taxon>
        <taxon>Alveolata</taxon>
        <taxon>Dinophyceae</taxon>
        <taxon>Gonyaulacales</taxon>
        <taxon>Pyrocystaceae</taxon>
        <taxon>Pyrodinium</taxon>
    </lineage>
</organism>
<dbReference type="InterPro" id="IPR011009">
    <property type="entry name" value="Kinase-like_dom_sf"/>
</dbReference>
<dbReference type="Gene3D" id="3.40.50.1000">
    <property type="entry name" value="HAD superfamily/HAD-like"/>
    <property type="match status" value="1"/>
</dbReference>
<accession>A0A7S0A4S4</accession>
<sequence>MSGHTVDTAIASCGHATFALLKELRIPYDELHFGKPHADIYVDSRSLNALADIERDLGWHVGPSKIISQFEAIDGAIDARSFNLVRAAGREHVIKSSKPEILRGECHWYRSIPLALADLFPEPVEITDSAVAVDGSSLSTIKMARVAGVTFSHLVTARLLTKAGVRRLVGALHRIHSQGPPAGTPAASETRATNTELCYNYANKVASRARKHQALYASLCGELGLDAQKMTSCVLSFLEEFEAGERAQHAYYIHGDPVFSNVIRTHDDRVVLIDMRGELGGRLTTQGDVHYDLSKVYQSLCGYDFMLLDQAPDSAASEVFDALRAAFWEEVQRLYPDVSHRDVRLHTAAHLFAIVPLHEVRSRNLRYLRASHSMLLVEGLL</sequence>
<evidence type="ECO:0000313" key="1">
    <source>
        <dbReference type="EMBL" id="CAD8353155.1"/>
    </source>
</evidence>
<reference evidence="1" key="1">
    <citation type="submission" date="2021-01" db="EMBL/GenBank/DDBJ databases">
        <authorList>
            <person name="Corre E."/>
            <person name="Pelletier E."/>
            <person name="Niang G."/>
            <person name="Scheremetjew M."/>
            <person name="Finn R."/>
            <person name="Kale V."/>
            <person name="Holt S."/>
            <person name="Cochrane G."/>
            <person name="Meng A."/>
            <person name="Brown T."/>
            <person name="Cohen L."/>
        </authorList>
    </citation>
    <scope>NUCLEOTIDE SEQUENCE</scope>
    <source>
        <strain evidence="1">Pbaha01</strain>
    </source>
</reference>
<dbReference type="EMBL" id="HBEG01014003">
    <property type="protein sequence ID" value="CAD8353155.1"/>
    <property type="molecule type" value="Transcribed_RNA"/>
</dbReference>